<keyword evidence="2" id="KW-0540">Nuclease</keyword>
<dbReference type="RefSeq" id="WP_194507057.1">
    <property type="nucleotide sequence ID" value="NZ_JADILU010000002.1"/>
</dbReference>
<evidence type="ECO:0000313" key="3">
    <source>
        <dbReference type="Proteomes" id="UP001597548"/>
    </source>
</evidence>
<evidence type="ECO:0000313" key="2">
    <source>
        <dbReference type="EMBL" id="MFD2917723.1"/>
    </source>
</evidence>
<name>A0ABW6A174_9FLAO</name>
<comment type="caution">
    <text evidence="2">The sequence shown here is derived from an EMBL/GenBank/DDBJ whole genome shotgun (WGS) entry which is preliminary data.</text>
</comment>
<feature type="domain" description="HNH" evidence="1">
    <location>
        <begin position="78"/>
        <end position="121"/>
    </location>
</feature>
<dbReference type="Proteomes" id="UP001597548">
    <property type="component" value="Unassembled WGS sequence"/>
</dbReference>
<evidence type="ECO:0000259" key="1">
    <source>
        <dbReference type="Pfam" id="PF01844"/>
    </source>
</evidence>
<proteinExistence type="predicted"/>
<dbReference type="Gene3D" id="1.10.30.50">
    <property type="match status" value="1"/>
</dbReference>
<accession>A0ABW6A174</accession>
<protein>
    <submittedName>
        <fullName evidence="2">HNH endonuclease</fullName>
    </submittedName>
</protein>
<dbReference type="InterPro" id="IPR002711">
    <property type="entry name" value="HNH"/>
</dbReference>
<organism evidence="2 3">
    <name type="scientific">Psychroserpens luteus</name>
    <dbReference type="NCBI Taxonomy" id="1434066"/>
    <lineage>
        <taxon>Bacteria</taxon>
        <taxon>Pseudomonadati</taxon>
        <taxon>Bacteroidota</taxon>
        <taxon>Flavobacteriia</taxon>
        <taxon>Flavobacteriales</taxon>
        <taxon>Flavobacteriaceae</taxon>
        <taxon>Psychroserpens</taxon>
    </lineage>
</organism>
<dbReference type="GO" id="GO:0004519">
    <property type="term" value="F:endonuclease activity"/>
    <property type="evidence" value="ECO:0007669"/>
    <property type="project" value="UniProtKB-KW"/>
</dbReference>
<dbReference type="EMBL" id="JBHUOS010000016">
    <property type="protein sequence ID" value="MFD2917723.1"/>
    <property type="molecule type" value="Genomic_DNA"/>
</dbReference>
<gene>
    <name evidence="2" type="ORF">ACFS29_18875</name>
</gene>
<keyword evidence="3" id="KW-1185">Reference proteome</keyword>
<keyword evidence="2" id="KW-0255">Endonuclease</keyword>
<dbReference type="CDD" id="cd00085">
    <property type="entry name" value="HNHc"/>
    <property type="match status" value="1"/>
</dbReference>
<dbReference type="Pfam" id="PF01844">
    <property type="entry name" value="HNH"/>
    <property type="match status" value="1"/>
</dbReference>
<dbReference type="InterPro" id="IPR003615">
    <property type="entry name" value="HNH_nuc"/>
</dbReference>
<reference evidence="3" key="1">
    <citation type="journal article" date="2019" name="Int. J. Syst. Evol. Microbiol.">
        <title>The Global Catalogue of Microorganisms (GCM) 10K type strain sequencing project: providing services to taxonomists for standard genome sequencing and annotation.</title>
        <authorList>
            <consortium name="The Broad Institute Genomics Platform"/>
            <consortium name="The Broad Institute Genome Sequencing Center for Infectious Disease"/>
            <person name="Wu L."/>
            <person name="Ma J."/>
        </authorList>
    </citation>
    <scope>NUCLEOTIDE SEQUENCE [LARGE SCALE GENOMIC DNA]</scope>
    <source>
        <strain evidence="3">KCTC 32514</strain>
    </source>
</reference>
<keyword evidence="2" id="KW-0378">Hydrolase</keyword>
<sequence length="275" mass="32065">MDKKLQNLIKYGLGQKMASYFIEKGLSVTSIKGNSKKNLIEKFGLTKIEADEAKNKISRQPIDKKVVNDLLLHNNFTCCCCLGNKGKSYVIHHIEEYEISQNNNIENLALICPVCHDLAHSKRALTLTISKEQLLKAKRTWEESCINKRGIKETYPLDQTWEAEFDYFDDNFILKYSMDLSVWQEKGKTKGYFNVIYLDRGNICLAGEFEHQTVEMDVDVNINYWFMNWNMRVSKKMTERIILNYGFGDQIIWICKNGVADIIPYKLEFRLIKQS</sequence>